<proteinExistence type="predicted"/>
<feature type="binding site" evidence="1">
    <location>
        <position position="208"/>
    </location>
    <ligand>
        <name>Mg(2+)</name>
        <dbReference type="ChEBI" id="CHEBI:18420"/>
        <label>1</label>
    </ligand>
</feature>
<keyword evidence="1" id="KW-0479">Metal-binding</keyword>
<evidence type="ECO:0000256" key="1">
    <source>
        <dbReference type="PIRSR" id="PIRSR605502-1"/>
    </source>
</evidence>
<name>A0A060N6K2_CLOBO</name>
<reference evidence="2" key="1">
    <citation type="submission" date="2013-10" db="EMBL/GenBank/DDBJ databases">
        <title>Draft genome sequence of Clostridium botulinum type B strain Osaka05.</title>
        <authorList>
            <person name="Sakaguchi Y."/>
            <person name="Hosomi K."/>
            <person name="Uchiyama J."/>
            <person name="Ogura Y."/>
            <person name="Sakaguchi M."/>
            <person name="Kohda T."/>
            <person name="Mukamoto M."/>
            <person name="Misawa N."/>
            <person name="Matsuzaki S."/>
            <person name="Hayashi T."/>
            <person name="Kozaki S."/>
        </authorList>
    </citation>
    <scope>NUCLEOTIDE SEQUENCE</scope>
    <source>
        <strain evidence="2">Osaka05</strain>
    </source>
</reference>
<dbReference type="GO" id="GO:0046872">
    <property type="term" value="F:metal ion binding"/>
    <property type="evidence" value="ECO:0007669"/>
    <property type="project" value="UniProtKB-KW"/>
</dbReference>
<comment type="cofactor">
    <cofactor evidence="1">
        <name>Mg(2+)</name>
        <dbReference type="ChEBI" id="CHEBI:18420"/>
    </cofactor>
    <text evidence="1">Binds 2 magnesium ions per subunit.</text>
</comment>
<accession>A0A060N6K2</accession>
<dbReference type="Gene3D" id="1.10.4080.10">
    <property type="entry name" value="ADP-ribosylation/Crystallin J1"/>
    <property type="match status" value="1"/>
</dbReference>
<dbReference type="GO" id="GO:0016787">
    <property type="term" value="F:hydrolase activity"/>
    <property type="evidence" value="ECO:0007669"/>
    <property type="project" value="UniProtKB-KW"/>
</dbReference>
<dbReference type="InterPro" id="IPR005502">
    <property type="entry name" value="Ribosyl_crysJ1"/>
</dbReference>
<sequence>MIGSIIGDIVGSSYELINTNKNDFNLYRKISRFTDDTVLTIATADCLLREGSFKDFYRTHTLKYPLRGYGSKFLAWAYFNKKNPNYSFGNGGAMRVSPIAYISNDLYTVLEITEKSCIATHNHPEGIKGAKAIAACIYLARQDCSKEEIKQYIENEYKYNLNISVEEFHSKYRSNATCQNSIPQAIVTFLESTDFESCLRNAIYIGGDSDTVACMACGIAEAYYKEIPYGIFEFCFRKLNNNQKSIIKDFYNKYIVSSTITNKINDLV</sequence>
<feature type="binding site" evidence="1">
    <location>
        <position position="36"/>
    </location>
    <ligand>
        <name>Mg(2+)</name>
        <dbReference type="ChEBI" id="CHEBI:18420"/>
        <label>1</label>
    </ligand>
</feature>
<dbReference type="HOGENOM" id="CLU_024566_1_0_9"/>
<evidence type="ECO:0000313" key="2">
    <source>
        <dbReference type="EMBL" id="BAO05255.1"/>
    </source>
</evidence>
<dbReference type="Proteomes" id="UP000054164">
    <property type="component" value="Unassembled WGS sequence"/>
</dbReference>
<dbReference type="RefSeq" id="WP_030032465.1">
    <property type="nucleotide sequence ID" value="NZ_BA000059.1"/>
</dbReference>
<dbReference type="SUPFAM" id="SSF101478">
    <property type="entry name" value="ADP-ribosylglycohydrolase"/>
    <property type="match status" value="1"/>
</dbReference>
<dbReference type="PANTHER" id="PTHR16222">
    <property type="entry name" value="ADP-RIBOSYLGLYCOHYDROLASE"/>
    <property type="match status" value="1"/>
</dbReference>
<feature type="binding site" evidence="1">
    <location>
        <position position="35"/>
    </location>
    <ligand>
        <name>Mg(2+)</name>
        <dbReference type="ChEBI" id="CHEBI:18420"/>
        <label>1</label>
    </ligand>
</feature>
<dbReference type="InterPro" id="IPR050792">
    <property type="entry name" value="ADP-ribosylglycohydrolase"/>
</dbReference>
<protein>
    <submittedName>
        <fullName evidence="2">ADP-ribosylglycohydrolase</fullName>
    </submittedName>
</protein>
<dbReference type="PANTHER" id="PTHR16222:SF12">
    <property type="entry name" value="ADP-RIBOSYLGLYCOHYDROLASE-RELATED"/>
    <property type="match status" value="1"/>
</dbReference>
<dbReference type="EMBL" id="BA000059">
    <property type="protein sequence ID" value="BAO05255.1"/>
    <property type="molecule type" value="Genomic_DNA"/>
</dbReference>
<keyword evidence="1" id="KW-0460">Magnesium</keyword>
<feature type="binding site" evidence="1">
    <location>
        <position position="210"/>
    </location>
    <ligand>
        <name>Mg(2+)</name>
        <dbReference type="ChEBI" id="CHEBI:18420"/>
        <label>1</label>
    </ligand>
</feature>
<dbReference type="Pfam" id="PF03747">
    <property type="entry name" value="ADP_ribosyl_GH"/>
    <property type="match status" value="1"/>
</dbReference>
<keyword evidence="2" id="KW-0378">Hydrolase</keyword>
<feature type="binding site" evidence="1">
    <location>
        <position position="211"/>
    </location>
    <ligand>
        <name>Mg(2+)</name>
        <dbReference type="ChEBI" id="CHEBI:18420"/>
        <label>1</label>
    </ligand>
</feature>
<gene>
    <name evidence="2" type="ORF">CBO05P2_230</name>
</gene>
<organism evidence="2">
    <name type="scientific">Clostridium botulinum B str. Osaka05</name>
    <dbReference type="NCBI Taxonomy" id="1407017"/>
    <lineage>
        <taxon>Bacteria</taxon>
        <taxon>Bacillati</taxon>
        <taxon>Bacillota</taxon>
        <taxon>Clostridia</taxon>
        <taxon>Eubacteriales</taxon>
        <taxon>Clostridiaceae</taxon>
        <taxon>Clostridium</taxon>
    </lineage>
</organism>
<dbReference type="AlphaFoldDB" id="A0A060N6K2"/>
<feature type="binding site" evidence="1">
    <location>
        <position position="34"/>
    </location>
    <ligand>
        <name>Mg(2+)</name>
        <dbReference type="ChEBI" id="CHEBI:18420"/>
        <label>1</label>
    </ligand>
</feature>
<dbReference type="InterPro" id="IPR036705">
    <property type="entry name" value="Ribosyl_crysJ1_sf"/>
</dbReference>